<feature type="domain" description="CBS" evidence="11">
    <location>
        <begin position="220"/>
        <end position="278"/>
    </location>
</feature>
<dbReference type="EMBL" id="LT630450">
    <property type="protein sequence ID" value="SFV71993.1"/>
    <property type="molecule type" value="Genomic_DNA"/>
</dbReference>
<keyword evidence="5 9" id="KW-0460">Magnesium</keyword>
<dbReference type="SUPFAM" id="SSF161093">
    <property type="entry name" value="MgtE membrane domain-like"/>
    <property type="match status" value="1"/>
</dbReference>
<feature type="transmembrane region" description="Helical" evidence="9">
    <location>
        <begin position="441"/>
        <end position="464"/>
    </location>
</feature>
<comment type="caution">
    <text evidence="9">Lacks conserved residue(s) required for the propagation of feature annotation.</text>
</comment>
<evidence type="ECO:0000256" key="9">
    <source>
        <dbReference type="RuleBase" id="RU362011"/>
    </source>
</evidence>
<evidence type="ECO:0000256" key="2">
    <source>
        <dbReference type="ARBA" id="ARBA00009749"/>
    </source>
</evidence>
<dbReference type="SUPFAM" id="SSF54631">
    <property type="entry name" value="CBS-domain pair"/>
    <property type="match status" value="1"/>
</dbReference>
<evidence type="ECO:0000256" key="1">
    <source>
        <dbReference type="ARBA" id="ARBA00004141"/>
    </source>
</evidence>
<dbReference type="InterPro" id="IPR000644">
    <property type="entry name" value="CBS_dom"/>
</dbReference>
<comment type="similarity">
    <text evidence="2 9">Belongs to the SLC41A transporter family.</text>
</comment>
<dbReference type="PROSITE" id="PS51371">
    <property type="entry name" value="CBS"/>
    <property type="match status" value="2"/>
</dbReference>
<dbReference type="CDD" id="cd04606">
    <property type="entry name" value="CBS_pair_Mg_transporter"/>
    <property type="match status" value="1"/>
</dbReference>
<dbReference type="Pfam" id="PF00571">
    <property type="entry name" value="CBS"/>
    <property type="match status" value="2"/>
</dbReference>
<dbReference type="InterPro" id="IPR038076">
    <property type="entry name" value="MgtE_N_sf"/>
</dbReference>
<keyword evidence="7 9" id="KW-0472">Membrane</keyword>
<protein>
    <recommendedName>
        <fullName evidence="9">Magnesium transporter MgtE</fullName>
    </recommendedName>
</protein>
<dbReference type="KEGG" id="dpg:DESPIGER_0090"/>
<dbReference type="Proteomes" id="UP000186323">
    <property type="component" value="Chromosome I"/>
</dbReference>
<dbReference type="InterPro" id="IPR046342">
    <property type="entry name" value="CBS_dom_sf"/>
</dbReference>
<organism evidence="12 13">
    <name type="scientific">Desulfovibrio piger</name>
    <dbReference type="NCBI Taxonomy" id="901"/>
    <lineage>
        <taxon>Bacteria</taxon>
        <taxon>Pseudomonadati</taxon>
        <taxon>Thermodesulfobacteriota</taxon>
        <taxon>Desulfovibrionia</taxon>
        <taxon>Desulfovibrionales</taxon>
        <taxon>Desulfovibrionaceae</taxon>
        <taxon>Desulfovibrio</taxon>
    </lineage>
</organism>
<evidence type="ECO:0000256" key="10">
    <source>
        <dbReference type="SAM" id="MobiDB-lite"/>
    </source>
</evidence>
<dbReference type="SMART" id="SM00116">
    <property type="entry name" value="CBS"/>
    <property type="match status" value="2"/>
</dbReference>
<dbReference type="PANTHER" id="PTHR43773">
    <property type="entry name" value="MAGNESIUM TRANSPORTER MGTE"/>
    <property type="match status" value="1"/>
</dbReference>
<dbReference type="GO" id="GO:0015095">
    <property type="term" value="F:magnesium ion transmembrane transporter activity"/>
    <property type="evidence" value="ECO:0007669"/>
    <property type="project" value="UniProtKB-UniRule"/>
</dbReference>
<evidence type="ECO:0000313" key="13">
    <source>
        <dbReference type="Proteomes" id="UP000186323"/>
    </source>
</evidence>
<comment type="subcellular location">
    <subcellularLocation>
        <location evidence="9">Cell membrane</location>
        <topology evidence="9">Multi-pass membrane protein</topology>
    </subcellularLocation>
    <subcellularLocation>
        <location evidence="1">Membrane</location>
        <topology evidence="1">Multi-pass membrane protein</topology>
    </subcellularLocation>
</comment>
<dbReference type="InterPro" id="IPR036739">
    <property type="entry name" value="SLC41_membr_dom_sf"/>
</dbReference>
<dbReference type="SMART" id="SM00924">
    <property type="entry name" value="MgtE_N"/>
    <property type="match status" value="1"/>
</dbReference>
<keyword evidence="3 9" id="KW-0813">Transport</keyword>
<evidence type="ECO:0000256" key="4">
    <source>
        <dbReference type="ARBA" id="ARBA00022692"/>
    </source>
</evidence>
<accession>A0A1K1LBA8</accession>
<dbReference type="InterPro" id="IPR006667">
    <property type="entry name" value="SLC41_membr_dom"/>
</dbReference>
<dbReference type="GO" id="GO:0046872">
    <property type="term" value="F:metal ion binding"/>
    <property type="evidence" value="ECO:0007669"/>
    <property type="project" value="UniProtKB-KW"/>
</dbReference>
<dbReference type="Gene3D" id="1.10.357.20">
    <property type="entry name" value="SLC41 divalent cation transporters, integral membrane domain"/>
    <property type="match status" value="1"/>
</dbReference>
<dbReference type="NCBIfam" id="TIGR00400">
    <property type="entry name" value="mgtE"/>
    <property type="match status" value="1"/>
</dbReference>
<keyword evidence="9" id="KW-1003">Cell membrane</keyword>
<proteinExistence type="inferred from homology"/>
<dbReference type="GO" id="GO:0005886">
    <property type="term" value="C:plasma membrane"/>
    <property type="evidence" value="ECO:0007669"/>
    <property type="project" value="UniProtKB-SubCell"/>
</dbReference>
<keyword evidence="13" id="KW-1185">Reference proteome</keyword>
<evidence type="ECO:0000259" key="11">
    <source>
        <dbReference type="PROSITE" id="PS51371"/>
    </source>
</evidence>
<evidence type="ECO:0000256" key="5">
    <source>
        <dbReference type="ARBA" id="ARBA00022842"/>
    </source>
</evidence>
<dbReference type="Gene3D" id="3.10.580.10">
    <property type="entry name" value="CBS-domain"/>
    <property type="match status" value="1"/>
</dbReference>
<evidence type="ECO:0000256" key="6">
    <source>
        <dbReference type="ARBA" id="ARBA00022989"/>
    </source>
</evidence>
<dbReference type="InterPro" id="IPR006668">
    <property type="entry name" value="Mg_transptr_MgtE_intracell_dom"/>
</dbReference>
<comment type="function">
    <text evidence="9">Acts as a magnesium transporter.</text>
</comment>
<feature type="compositionally biased region" description="Basic and acidic residues" evidence="10">
    <location>
        <begin position="1"/>
        <end position="14"/>
    </location>
</feature>
<evidence type="ECO:0000256" key="7">
    <source>
        <dbReference type="ARBA" id="ARBA00023136"/>
    </source>
</evidence>
<evidence type="ECO:0000313" key="12">
    <source>
        <dbReference type="EMBL" id="SFV71993.1"/>
    </source>
</evidence>
<feature type="transmembrane region" description="Helical" evidence="9">
    <location>
        <begin position="403"/>
        <end position="429"/>
    </location>
</feature>
<dbReference type="OrthoDB" id="9790355at2"/>
<dbReference type="Pfam" id="PF01769">
    <property type="entry name" value="MgtE"/>
    <property type="match status" value="1"/>
</dbReference>
<dbReference type="AlphaFoldDB" id="A0A1K1LBA8"/>
<feature type="transmembrane region" description="Helical" evidence="9">
    <location>
        <begin position="376"/>
        <end position="397"/>
    </location>
</feature>
<dbReference type="SUPFAM" id="SSF158791">
    <property type="entry name" value="MgtE N-terminal domain-like"/>
    <property type="match status" value="1"/>
</dbReference>
<reference evidence="13" key="1">
    <citation type="submission" date="2016-10" db="EMBL/GenBank/DDBJ databases">
        <authorList>
            <person name="Wegmann U."/>
        </authorList>
    </citation>
    <scope>NUCLEOTIDE SEQUENCE [LARGE SCALE GENOMIC DNA]</scope>
</reference>
<name>A0A1K1LBA8_9BACT</name>
<comment type="subunit">
    <text evidence="9">Homodimer.</text>
</comment>
<dbReference type="RefSeq" id="WP_072331636.1">
    <property type="nucleotide sequence ID" value="NZ_CALJDE010000014.1"/>
</dbReference>
<gene>
    <name evidence="12" type="ORF">DESPIGER_0090</name>
</gene>
<keyword evidence="6 9" id="KW-1133">Transmembrane helix</keyword>
<evidence type="ECO:0000256" key="3">
    <source>
        <dbReference type="ARBA" id="ARBA00022448"/>
    </source>
</evidence>
<sequence>MSEQKKIQTADDRPQTANPIPEDDGMAEGHGISIPEACRELGDETEFVHPADLADHLENLSLEKQVCALRHMPTEDAAEALAELEGSVAVDVLENLDADVAAQIIAEMEPDDAADVLDELDEEHRDVLLGKLTREDSEELRNLLNFDPDSAAGVMNTELILLEENMTADEAITHIRSEMEDKESPYYAYVVDRNDKLVGVLSLRDLMLARPGTIVGDAVAGQSVVSVPYDMDKGEVANLLSHYNYLAMPVVDYEGHIMGVVTYDDIMDIMHEEASADMLGMVGADPEESVDTPWKESVRKRLPWLVVNMVNSALSASVVYMFEGSIAQMAALAVLMPMVANQAGNTGQQALAVMIRQLATDRFEPKKAWMAVLREAKIGLVTGLFMSILALCGAWGFTGNPLVGMVMAGALLCDMMLGAVAGGSIPLIFRALGRDPAQASSIFLTTITDGAGFFIFLGLATMFLF</sequence>
<dbReference type="Pfam" id="PF03448">
    <property type="entry name" value="MgtE_N"/>
    <property type="match status" value="1"/>
</dbReference>
<evidence type="ECO:0000256" key="8">
    <source>
        <dbReference type="PROSITE-ProRule" id="PRU00703"/>
    </source>
</evidence>
<dbReference type="InterPro" id="IPR006669">
    <property type="entry name" value="MgtE_transporter"/>
</dbReference>
<feature type="region of interest" description="Disordered" evidence="10">
    <location>
        <begin position="1"/>
        <end position="30"/>
    </location>
</feature>
<dbReference type="PANTHER" id="PTHR43773:SF1">
    <property type="entry name" value="MAGNESIUM TRANSPORTER MGTE"/>
    <property type="match status" value="1"/>
</dbReference>
<keyword evidence="8" id="KW-0129">CBS domain</keyword>
<feature type="domain" description="CBS" evidence="11">
    <location>
        <begin position="155"/>
        <end position="219"/>
    </location>
</feature>
<keyword evidence="9" id="KW-0479">Metal-binding</keyword>
<keyword evidence="4 9" id="KW-0812">Transmembrane</keyword>
<dbReference type="Gene3D" id="1.25.60.10">
    <property type="entry name" value="MgtE N-terminal domain-like"/>
    <property type="match status" value="1"/>
</dbReference>